<gene>
    <name evidence="2" type="ORF">K4A83_06035</name>
</gene>
<evidence type="ECO:0000313" key="3">
    <source>
        <dbReference type="Proteomes" id="UP001526426"/>
    </source>
</evidence>
<keyword evidence="1" id="KW-0472">Membrane</keyword>
<dbReference type="RefSeq" id="WP_265263547.1">
    <property type="nucleotide sequence ID" value="NZ_JAIHOM010000021.1"/>
</dbReference>
<keyword evidence="1" id="KW-1133">Transmembrane helix</keyword>
<evidence type="ECO:0000256" key="1">
    <source>
        <dbReference type="SAM" id="Phobius"/>
    </source>
</evidence>
<keyword evidence="1" id="KW-0812">Transmembrane</keyword>
<feature type="transmembrane region" description="Helical" evidence="1">
    <location>
        <begin position="14"/>
        <end position="35"/>
    </location>
</feature>
<sequence>MENLSVANFPVLDVLFLAAIALLIIISGGILYLSVIEWRDRRRQSSDKKLGKS</sequence>
<keyword evidence="3" id="KW-1185">Reference proteome</keyword>
<proteinExistence type="predicted"/>
<name>A0ABT3L3R8_9CYAN</name>
<dbReference type="EMBL" id="JAIHOM010000021">
    <property type="protein sequence ID" value="MCW6035832.1"/>
    <property type="molecule type" value="Genomic_DNA"/>
</dbReference>
<comment type="caution">
    <text evidence="2">The sequence shown here is derived from an EMBL/GenBank/DDBJ whole genome shotgun (WGS) entry which is preliminary data.</text>
</comment>
<dbReference type="Proteomes" id="UP001526426">
    <property type="component" value="Unassembled WGS sequence"/>
</dbReference>
<reference evidence="2 3" key="1">
    <citation type="submission" date="2021-08" db="EMBL/GenBank/DDBJ databases">
        <title>Draft genome sequence of Spirulina subsalsa with high tolerance to salinity and hype-accumulation of phycocyanin.</title>
        <authorList>
            <person name="Pei H."/>
            <person name="Jiang L."/>
        </authorList>
    </citation>
    <scope>NUCLEOTIDE SEQUENCE [LARGE SCALE GENOMIC DNA]</scope>
    <source>
        <strain evidence="2 3">FACHB-351</strain>
    </source>
</reference>
<organism evidence="2 3">
    <name type="scientific">Spirulina subsalsa FACHB-351</name>
    <dbReference type="NCBI Taxonomy" id="234711"/>
    <lineage>
        <taxon>Bacteria</taxon>
        <taxon>Bacillati</taxon>
        <taxon>Cyanobacteriota</taxon>
        <taxon>Cyanophyceae</taxon>
        <taxon>Spirulinales</taxon>
        <taxon>Spirulinaceae</taxon>
        <taxon>Spirulina</taxon>
    </lineage>
</organism>
<evidence type="ECO:0000313" key="2">
    <source>
        <dbReference type="EMBL" id="MCW6035832.1"/>
    </source>
</evidence>
<accession>A0ABT3L3R8</accession>
<protein>
    <submittedName>
        <fullName evidence="2">Uncharacterized protein</fullName>
    </submittedName>
</protein>